<dbReference type="RefSeq" id="WP_053198066.1">
    <property type="nucleotide sequence ID" value="NZ_CP011409.1"/>
</dbReference>
<evidence type="ECO:0000256" key="1">
    <source>
        <dbReference type="ARBA" id="ARBA00010587"/>
    </source>
</evidence>
<gene>
    <name evidence="5" type="ORF">F506_13070</name>
</gene>
<dbReference type="InterPro" id="IPR050669">
    <property type="entry name" value="Hemerythrin"/>
</dbReference>
<dbReference type="InterPro" id="IPR012312">
    <property type="entry name" value="Hemerythrin-like"/>
</dbReference>
<organism evidence="5 6">
    <name type="scientific">Herbaspirillum hiltneri N3</name>
    <dbReference type="NCBI Taxonomy" id="1262470"/>
    <lineage>
        <taxon>Bacteria</taxon>
        <taxon>Pseudomonadati</taxon>
        <taxon>Pseudomonadota</taxon>
        <taxon>Betaproteobacteria</taxon>
        <taxon>Burkholderiales</taxon>
        <taxon>Oxalobacteraceae</taxon>
        <taxon>Herbaspirillum</taxon>
    </lineage>
</organism>
<evidence type="ECO:0000259" key="4">
    <source>
        <dbReference type="Pfam" id="PF01814"/>
    </source>
</evidence>
<sequence length="140" mass="15779">MEALTWSPQMSLGIVEMDNAHKALIQELTEIMMAPDHEFTARLQHIVALLETDFREEETLMERMNYPELRAHRQEHADLLSTLHHVTPKAMSGDYVLPRQVLNMLPQWFLNHLVRMDAALVKALNSAGTGGASHAVATAL</sequence>
<dbReference type="Proteomes" id="UP000063429">
    <property type="component" value="Chromosome"/>
</dbReference>
<dbReference type="Gene3D" id="1.20.120.50">
    <property type="entry name" value="Hemerythrin-like"/>
    <property type="match status" value="1"/>
</dbReference>
<protein>
    <recommendedName>
        <fullName evidence="4">Hemerythrin-like domain-containing protein</fullName>
    </recommendedName>
</protein>
<comment type="similarity">
    <text evidence="1">Belongs to the hemerythrin family.</text>
</comment>
<dbReference type="PANTHER" id="PTHR37164:SF1">
    <property type="entry name" value="BACTERIOHEMERYTHRIN"/>
    <property type="match status" value="1"/>
</dbReference>
<dbReference type="CDD" id="cd12107">
    <property type="entry name" value="Hemerythrin"/>
    <property type="match status" value="1"/>
</dbReference>
<dbReference type="NCBIfam" id="TIGR02481">
    <property type="entry name" value="hemeryth_dom"/>
    <property type="match status" value="1"/>
</dbReference>
<dbReference type="SUPFAM" id="SSF47188">
    <property type="entry name" value="Hemerythrin-like"/>
    <property type="match status" value="1"/>
</dbReference>
<evidence type="ECO:0000256" key="3">
    <source>
        <dbReference type="ARBA" id="ARBA00023004"/>
    </source>
</evidence>
<proteinExistence type="inferred from homology"/>
<dbReference type="InterPro" id="IPR012827">
    <property type="entry name" value="Hemerythrin_metal-bd"/>
</dbReference>
<name>A0ABM5V1P7_9BURK</name>
<dbReference type="PANTHER" id="PTHR37164">
    <property type="entry name" value="BACTERIOHEMERYTHRIN"/>
    <property type="match status" value="1"/>
</dbReference>
<dbReference type="Pfam" id="PF01814">
    <property type="entry name" value="Hemerythrin"/>
    <property type="match status" value="1"/>
</dbReference>
<evidence type="ECO:0000313" key="5">
    <source>
        <dbReference type="EMBL" id="AKZ63476.1"/>
    </source>
</evidence>
<keyword evidence="6" id="KW-1185">Reference proteome</keyword>
<keyword evidence="2" id="KW-0479">Metal-binding</keyword>
<keyword evidence="3" id="KW-0408">Iron</keyword>
<feature type="domain" description="Hemerythrin-like" evidence="4">
    <location>
        <begin position="13"/>
        <end position="123"/>
    </location>
</feature>
<accession>A0ABM5V1P7</accession>
<evidence type="ECO:0000313" key="6">
    <source>
        <dbReference type="Proteomes" id="UP000063429"/>
    </source>
</evidence>
<dbReference type="InterPro" id="IPR035938">
    <property type="entry name" value="Hemerythrin-like_sf"/>
</dbReference>
<reference evidence="6" key="1">
    <citation type="journal article" date="2015" name="Genome Announc.">
        <title>Complete Genome Sequence of Herbaspirillum hiltneri N3 (DSM 17495), Isolated from Surface-Sterilized Wheat Roots.</title>
        <authorList>
            <person name="Guizelini D."/>
            <person name="Saizaki P.M."/>
            <person name="Coimbra N.A."/>
            <person name="Weiss V.A."/>
            <person name="Faoro H."/>
            <person name="Sfeir M.Z."/>
            <person name="Baura V.A."/>
            <person name="Monteiro R.A."/>
            <person name="Chubatsu L.S."/>
            <person name="Souza E.M."/>
            <person name="Cruz L.M."/>
            <person name="Pedrosa F.O."/>
            <person name="Raittz R.T."/>
            <person name="Marchaukoski J.N."/>
            <person name="Steffens M.B."/>
        </authorList>
    </citation>
    <scope>NUCLEOTIDE SEQUENCE [LARGE SCALE GENOMIC DNA]</scope>
    <source>
        <strain evidence="6">N3</strain>
    </source>
</reference>
<evidence type="ECO:0000256" key="2">
    <source>
        <dbReference type="ARBA" id="ARBA00022723"/>
    </source>
</evidence>
<dbReference type="EMBL" id="CP011409">
    <property type="protein sequence ID" value="AKZ63476.1"/>
    <property type="molecule type" value="Genomic_DNA"/>
</dbReference>